<evidence type="ECO:0000313" key="1">
    <source>
        <dbReference type="EMBL" id="KAF3506717.1"/>
    </source>
</evidence>
<reference evidence="1" key="1">
    <citation type="submission" date="2019-12" db="EMBL/GenBank/DDBJ databases">
        <title>Genome sequencing and annotation of Brassica cretica.</title>
        <authorList>
            <person name="Studholme D.J."/>
            <person name="Sarris P."/>
        </authorList>
    </citation>
    <scope>NUCLEOTIDE SEQUENCE</scope>
    <source>
        <strain evidence="1">PFS-109/04</strain>
        <tissue evidence="1">Leaf</tissue>
    </source>
</reference>
<gene>
    <name evidence="1" type="ORF">F2Q69_00006427</name>
</gene>
<dbReference type="EMBL" id="QGKX02001521">
    <property type="protein sequence ID" value="KAF3506717.1"/>
    <property type="molecule type" value="Genomic_DNA"/>
</dbReference>
<organism evidence="1 2">
    <name type="scientific">Brassica cretica</name>
    <name type="common">Mustard</name>
    <dbReference type="NCBI Taxonomy" id="69181"/>
    <lineage>
        <taxon>Eukaryota</taxon>
        <taxon>Viridiplantae</taxon>
        <taxon>Streptophyta</taxon>
        <taxon>Embryophyta</taxon>
        <taxon>Tracheophyta</taxon>
        <taxon>Spermatophyta</taxon>
        <taxon>Magnoliopsida</taxon>
        <taxon>eudicotyledons</taxon>
        <taxon>Gunneridae</taxon>
        <taxon>Pentapetalae</taxon>
        <taxon>rosids</taxon>
        <taxon>malvids</taxon>
        <taxon>Brassicales</taxon>
        <taxon>Brassicaceae</taxon>
        <taxon>Brassiceae</taxon>
        <taxon>Brassica</taxon>
    </lineage>
</organism>
<accession>A0A8S9P0C6</accession>
<protein>
    <submittedName>
        <fullName evidence="1">Uncharacterized protein</fullName>
    </submittedName>
</protein>
<sequence>MHGLMSYRCFRRARLLRSDRAWLELGRNVSSELNGCSVATLRPSLARARSLHSDRAGRTLGHYVATELGTAFSSGCSG</sequence>
<comment type="caution">
    <text evidence="1">The sequence shown here is derived from an EMBL/GenBank/DDBJ whole genome shotgun (WGS) entry which is preliminary data.</text>
</comment>
<name>A0A8S9P0C6_BRACR</name>
<proteinExistence type="predicted"/>
<evidence type="ECO:0000313" key="2">
    <source>
        <dbReference type="Proteomes" id="UP000712600"/>
    </source>
</evidence>
<dbReference type="Proteomes" id="UP000712600">
    <property type="component" value="Unassembled WGS sequence"/>
</dbReference>
<dbReference type="AlphaFoldDB" id="A0A8S9P0C6"/>